<name>A0AAN9W1I9_9ORTH</name>
<evidence type="ECO:0000313" key="3">
    <source>
        <dbReference type="Proteomes" id="UP001378592"/>
    </source>
</evidence>
<proteinExistence type="predicted"/>
<evidence type="ECO:0000313" key="2">
    <source>
        <dbReference type="EMBL" id="KAK7874568.1"/>
    </source>
</evidence>
<feature type="compositionally biased region" description="Low complexity" evidence="1">
    <location>
        <begin position="157"/>
        <end position="167"/>
    </location>
</feature>
<feature type="region of interest" description="Disordered" evidence="1">
    <location>
        <begin position="95"/>
        <end position="184"/>
    </location>
</feature>
<dbReference type="EMBL" id="JAZDUA010000001">
    <property type="protein sequence ID" value="KAK7874568.1"/>
    <property type="molecule type" value="Genomic_DNA"/>
</dbReference>
<keyword evidence="3" id="KW-1185">Reference proteome</keyword>
<feature type="compositionally biased region" description="Basic residues" evidence="1">
    <location>
        <begin position="168"/>
        <end position="184"/>
    </location>
</feature>
<reference evidence="2 3" key="1">
    <citation type="submission" date="2024-03" db="EMBL/GenBank/DDBJ databases">
        <title>The genome assembly and annotation of the cricket Gryllus longicercus Weissman &amp; Gray.</title>
        <authorList>
            <person name="Szrajer S."/>
            <person name="Gray D."/>
            <person name="Ylla G."/>
        </authorList>
    </citation>
    <scope>NUCLEOTIDE SEQUENCE [LARGE SCALE GENOMIC DNA]</scope>
    <source>
        <strain evidence="2">DAG 2021-001</strain>
        <tissue evidence="2">Whole body minus gut</tissue>
    </source>
</reference>
<sequence length="184" mass="21225">MDDMNLDEIAEQELLNEAKRGAARASVYGALGWQKCPLKPTNKVFLQNILLSTLSAKRRRDADSDSVMDSPKRRLLEADFREANSFRNRIEIDKKTIPDERQTLVNFRDSETRSKSSRKSDEKSSGQKYSTSSSSTVEVHPFRKRRKEHSRRRRSSSRSSSSKPLVSSKHHKDSKKLSPKKHRH</sequence>
<dbReference type="AlphaFoldDB" id="A0AAN9W1I9"/>
<protein>
    <submittedName>
        <fullName evidence="2">Uncharacterized protein</fullName>
    </submittedName>
</protein>
<dbReference type="PANTHER" id="PTHR34769:SF1">
    <property type="entry name" value="RNA POLYMERASE I AND III SUBUNIT D"/>
    <property type="match status" value="1"/>
</dbReference>
<dbReference type="InterPro" id="IPR038948">
    <property type="entry name" value="POLR1D-like"/>
</dbReference>
<feature type="compositionally biased region" description="Basic residues" evidence="1">
    <location>
        <begin position="142"/>
        <end position="156"/>
    </location>
</feature>
<comment type="caution">
    <text evidence="2">The sequence shown here is derived from an EMBL/GenBank/DDBJ whole genome shotgun (WGS) entry which is preliminary data.</text>
</comment>
<feature type="compositionally biased region" description="Low complexity" evidence="1">
    <location>
        <begin position="126"/>
        <end position="135"/>
    </location>
</feature>
<accession>A0AAN9W1I9</accession>
<dbReference type="PANTHER" id="PTHR34769">
    <property type="entry name" value="RCG42593, ISOFORM CRA_A"/>
    <property type="match status" value="1"/>
</dbReference>
<dbReference type="Proteomes" id="UP001378592">
    <property type="component" value="Unassembled WGS sequence"/>
</dbReference>
<gene>
    <name evidence="2" type="ORF">R5R35_013138</name>
</gene>
<feature type="compositionally biased region" description="Basic and acidic residues" evidence="1">
    <location>
        <begin position="95"/>
        <end position="125"/>
    </location>
</feature>
<organism evidence="2 3">
    <name type="scientific">Gryllus longicercus</name>
    <dbReference type="NCBI Taxonomy" id="2509291"/>
    <lineage>
        <taxon>Eukaryota</taxon>
        <taxon>Metazoa</taxon>
        <taxon>Ecdysozoa</taxon>
        <taxon>Arthropoda</taxon>
        <taxon>Hexapoda</taxon>
        <taxon>Insecta</taxon>
        <taxon>Pterygota</taxon>
        <taxon>Neoptera</taxon>
        <taxon>Polyneoptera</taxon>
        <taxon>Orthoptera</taxon>
        <taxon>Ensifera</taxon>
        <taxon>Gryllidea</taxon>
        <taxon>Grylloidea</taxon>
        <taxon>Gryllidae</taxon>
        <taxon>Gryllinae</taxon>
        <taxon>Gryllus</taxon>
    </lineage>
</organism>
<evidence type="ECO:0000256" key="1">
    <source>
        <dbReference type="SAM" id="MobiDB-lite"/>
    </source>
</evidence>